<feature type="transmembrane region" description="Helical" evidence="9">
    <location>
        <begin position="39"/>
        <end position="56"/>
    </location>
</feature>
<keyword evidence="3" id="KW-0349">Heme</keyword>
<dbReference type="PROSITE" id="PS51007">
    <property type="entry name" value="CYTC"/>
    <property type="match status" value="1"/>
</dbReference>
<feature type="transmembrane region" description="Helical" evidence="9">
    <location>
        <begin position="480"/>
        <end position="497"/>
    </location>
</feature>
<evidence type="ECO:0000259" key="10">
    <source>
        <dbReference type="PROSITE" id="PS51007"/>
    </source>
</evidence>
<dbReference type="GO" id="GO:0046872">
    <property type="term" value="F:metal ion binding"/>
    <property type="evidence" value="ECO:0007669"/>
    <property type="project" value="UniProtKB-KW"/>
</dbReference>
<proteinExistence type="inferred from homology"/>
<gene>
    <name evidence="11" type="ORF">LCGC14_0508920</name>
</gene>
<dbReference type="GO" id="GO:0015093">
    <property type="term" value="F:ferrous iron transmembrane transporter activity"/>
    <property type="evidence" value="ECO:0007669"/>
    <property type="project" value="TreeGrafter"/>
</dbReference>
<accession>A0A0F9S6I8</accession>
<comment type="caution">
    <text evidence="11">The sequence shown here is derived from an EMBL/GenBank/DDBJ whole genome shotgun (WGS) entry which is preliminary data.</text>
</comment>
<dbReference type="AlphaFoldDB" id="A0A0F9S6I8"/>
<evidence type="ECO:0000256" key="6">
    <source>
        <dbReference type="ARBA" id="ARBA00022989"/>
    </source>
</evidence>
<keyword evidence="7" id="KW-0408">Iron</keyword>
<feature type="transmembrane region" description="Helical" evidence="9">
    <location>
        <begin position="590"/>
        <end position="611"/>
    </location>
</feature>
<protein>
    <recommendedName>
        <fullName evidence="10">Cytochrome c domain-containing protein</fullName>
    </recommendedName>
</protein>
<feature type="transmembrane region" description="Helical" evidence="9">
    <location>
        <begin position="518"/>
        <end position="535"/>
    </location>
</feature>
<evidence type="ECO:0000256" key="4">
    <source>
        <dbReference type="ARBA" id="ARBA00022692"/>
    </source>
</evidence>
<dbReference type="InterPro" id="IPR004923">
    <property type="entry name" value="FTR1/Fip1/EfeU"/>
</dbReference>
<dbReference type="EMBL" id="LAZR01000615">
    <property type="protein sequence ID" value="KKN62719.1"/>
    <property type="molecule type" value="Genomic_DNA"/>
</dbReference>
<dbReference type="GO" id="GO:0009055">
    <property type="term" value="F:electron transfer activity"/>
    <property type="evidence" value="ECO:0007669"/>
    <property type="project" value="InterPro"/>
</dbReference>
<dbReference type="GO" id="GO:0020037">
    <property type="term" value="F:heme binding"/>
    <property type="evidence" value="ECO:0007669"/>
    <property type="project" value="InterPro"/>
</dbReference>
<comment type="similarity">
    <text evidence="2">Belongs to the oxidase-dependent Fe transporter (OFeT) (TC 9.A.10.1) family.</text>
</comment>
<evidence type="ECO:0000256" key="5">
    <source>
        <dbReference type="ARBA" id="ARBA00022723"/>
    </source>
</evidence>
<feature type="transmembrane region" description="Helical" evidence="9">
    <location>
        <begin position="555"/>
        <end position="578"/>
    </location>
</feature>
<dbReference type="Pfam" id="PF03239">
    <property type="entry name" value="FTR1"/>
    <property type="match status" value="1"/>
</dbReference>
<dbReference type="SUPFAM" id="SSF46626">
    <property type="entry name" value="Cytochrome c"/>
    <property type="match status" value="1"/>
</dbReference>
<evidence type="ECO:0000256" key="1">
    <source>
        <dbReference type="ARBA" id="ARBA00004141"/>
    </source>
</evidence>
<evidence type="ECO:0000256" key="2">
    <source>
        <dbReference type="ARBA" id="ARBA00008333"/>
    </source>
</evidence>
<feature type="transmembrane region" description="Helical" evidence="9">
    <location>
        <begin position="447"/>
        <end position="468"/>
    </location>
</feature>
<dbReference type="Gene3D" id="1.10.760.10">
    <property type="entry name" value="Cytochrome c-like domain"/>
    <property type="match status" value="1"/>
</dbReference>
<keyword evidence="4 9" id="KW-0812">Transmembrane</keyword>
<evidence type="ECO:0000256" key="3">
    <source>
        <dbReference type="ARBA" id="ARBA00022617"/>
    </source>
</evidence>
<comment type="subcellular location">
    <subcellularLocation>
        <location evidence="1">Membrane</location>
        <topology evidence="1">Multi-pass membrane protein</topology>
    </subcellularLocation>
</comment>
<dbReference type="GO" id="GO:0033573">
    <property type="term" value="C:high-affinity iron permease complex"/>
    <property type="evidence" value="ECO:0007669"/>
    <property type="project" value="InterPro"/>
</dbReference>
<organism evidence="11">
    <name type="scientific">marine sediment metagenome</name>
    <dbReference type="NCBI Taxonomy" id="412755"/>
    <lineage>
        <taxon>unclassified sequences</taxon>
        <taxon>metagenomes</taxon>
        <taxon>ecological metagenomes</taxon>
    </lineage>
</organism>
<evidence type="ECO:0000313" key="11">
    <source>
        <dbReference type="EMBL" id="KKN62719.1"/>
    </source>
</evidence>
<evidence type="ECO:0000256" key="7">
    <source>
        <dbReference type="ARBA" id="ARBA00023004"/>
    </source>
</evidence>
<reference evidence="11" key="1">
    <citation type="journal article" date="2015" name="Nature">
        <title>Complex archaea that bridge the gap between prokaryotes and eukaryotes.</title>
        <authorList>
            <person name="Spang A."/>
            <person name="Saw J.H."/>
            <person name="Jorgensen S.L."/>
            <person name="Zaremba-Niedzwiedzka K."/>
            <person name="Martijn J."/>
            <person name="Lind A.E."/>
            <person name="van Eijk R."/>
            <person name="Schleper C."/>
            <person name="Guy L."/>
            <person name="Ettema T.J."/>
        </authorList>
    </citation>
    <scope>NUCLEOTIDE SEQUENCE</scope>
</reference>
<keyword evidence="8 9" id="KW-0472">Membrane</keyword>
<keyword evidence="5" id="KW-0479">Metal-binding</keyword>
<dbReference type="PANTHER" id="PTHR31632">
    <property type="entry name" value="IRON TRANSPORTER FTH1"/>
    <property type="match status" value="1"/>
</dbReference>
<dbReference type="InterPro" id="IPR009056">
    <property type="entry name" value="Cyt_c-like_dom"/>
</dbReference>
<dbReference type="PANTHER" id="PTHR31632:SF2">
    <property type="entry name" value="PLASMA MEMBRANE IRON PERMEASE"/>
    <property type="match status" value="1"/>
</dbReference>
<evidence type="ECO:0000256" key="8">
    <source>
        <dbReference type="ARBA" id="ARBA00023136"/>
    </source>
</evidence>
<keyword evidence="6 9" id="KW-1133">Transmembrane helix</keyword>
<dbReference type="InterPro" id="IPR036909">
    <property type="entry name" value="Cyt_c-like_dom_sf"/>
</dbReference>
<feature type="domain" description="Cytochrome c" evidence="10">
    <location>
        <begin position="164"/>
        <end position="251"/>
    </location>
</feature>
<name>A0A0F9S6I8_9ZZZZ</name>
<feature type="transmembrane region" description="Helical" evidence="9">
    <location>
        <begin position="638"/>
        <end position="657"/>
    </location>
</feature>
<sequence length="663" mass="72489">MQMKTIIILAFPLQGFSMSINNSHMFLNLVSLGKRQFQCFFMLFIMVMASFSVSASPNEQTKIKQIAQLAEYVGVDYVAAVGNGEILDPDEYQEMTEFSNVIIDQAGQLSSQTNEFGTIKAQAKALHSAIANKASVADVRATSSALRESLLTFMPQLSLPTSLLPVEQTKALFAANCSMCHGPSGQGDGPLAKDLSPEPTNFTDEERATNRSLMGLFDAVSNGINDTPMVAFTQFNEQQRWSLAFYVGSLAFKDVQKPQNLAQNITASQIVNLNPAQLSAGQSETQAHYVKWLRGNPEQLFTGKKNPITVTRTQLLAAQAAHAKGNYSQASDLAISAYLDGFELIENNLNAYDETLRKNIEVQLMNLRQTFKNEKDAAIVGEKVSAALAQLAKADSMLNETKLTDGALLSASLVILLREGLEALLVIIALMTVLIKTKRQDALKYVHVGWVTALIAGGLTWAAAQTLIEISGASREVMEGAGALFAAVILLYVGVWMHSKTSAQQWQKYIKDNIDKRLESGTLWGLAGLSFIAVYREVFETVLFYQSLLTQSSPAQYSSIASGFAIAVAILVIITWVLIKYSIKLPVAKFFAITTYLLFALSFVLMGKAVIALQEADIIGIASLPISFDIAWLGIKSTWQGIVAQVCVFAIFSFYIFKSKNQE</sequence>
<evidence type="ECO:0000256" key="9">
    <source>
        <dbReference type="SAM" id="Phobius"/>
    </source>
</evidence>
<feature type="transmembrane region" description="Helical" evidence="9">
    <location>
        <begin position="6"/>
        <end position="27"/>
    </location>
</feature>
<dbReference type="Pfam" id="PF00034">
    <property type="entry name" value="Cytochrom_C"/>
    <property type="match status" value="1"/>
</dbReference>